<evidence type="ECO:0000313" key="2">
    <source>
        <dbReference type="EMBL" id="KMO80936.1"/>
    </source>
</evidence>
<evidence type="ECO:0000256" key="1">
    <source>
        <dbReference type="SAM" id="MobiDB-lite"/>
    </source>
</evidence>
<accession>A0A0J6Z8J9</accession>
<proteinExistence type="predicted"/>
<keyword evidence="3" id="KW-1185">Reference proteome</keyword>
<organism evidence="2 3">
    <name type="scientific">Mycolicibacterium chubuense</name>
    <name type="common">Mycobacterium chubuense</name>
    <dbReference type="NCBI Taxonomy" id="1800"/>
    <lineage>
        <taxon>Bacteria</taxon>
        <taxon>Bacillati</taxon>
        <taxon>Actinomycetota</taxon>
        <taxon>Actinomycetes</taxon>
        <taxon>Mycobacteriales</taxon>
        <taxon>Mycobacteriaceae</taxon>
        <taxon>Mycolicibacterium</taxon>
    </lineage>
</organism>
<name>A0A0J6Z8J9_MYCCU</name>
<feature type="region of interest" description="Disordered" evidence="1">
    <location>
        <begin position="18"/>
        <end position="41"/>
    </location>
</feature>
<dbReference type="AlphaFoldDB" id="A0A0J6Z8J9"/>
<reference evidence="2 3" key="1">
    <citation type="journal article" date="2015" name="Genome Biol. Evol.">
        <title>Characterization of Three Mycobacterium spp. with Potential Use in Bioremediation by Genome Sequencing and Comparative Genomics.</title>
        <authorList>
            <person name="Das S."/>
            <person name="Pettersson B.M."/>
            <person name="Behra P.R."/>
            <person name="Ramesh M."/>
            <person name="Dasgupta S."/>
            <person name="Bhattacharya A."/>
            <person name="Kirsebom L.A."/>
        </authorList>
    </citation>
    <scope>NUCLEOTIDE SEQUENCE [LARGE SCALE GENOMIC DNA]</scope>
    <source>
        <strain evidence="2 3">DSM 44219</strain>
    </source>
</reference>
<dbReference type="EMBL" id="JYNX01000032">
    <property type="protein sequence ID" value="KMO80936.1"/>
    <property type="molecule type" value="Genomic_DNA"/>
</dbReference>
<comment type="caution">
    <text evidence="2">The sequence shown here is derived from an EMBL/GenBank/DDBJ whole genome shotgun (WGS) entry which is preliminary data.</text>
</comment>
<protein>
    <submittedName>
        <fullName evidence="2">Uncharacterized protein</fullName>
    </submittedName>
</protein>
<gene>
    <name evidence="2" type="ORF">MCHUDSM44219_01986</name>
</gene>
<dbReference type="PATRIC" id="fig|1800.3.peg.1991"/>
<sequence>MQNATDMKRTARPESVLTLDDIDRHKHDGTGNGNCASDEGSTMTGLDKQEFLAWAYDDLLTNTTRGVLAEYIVAKALGICDTKRVEWDKYDLVIGDIGVEVKSAAYVQTWKQTRLSEIAFNIRPAKGWDARNNTYAASAKRSADVYVFCLLTANDRNQIDPLDVAQWEFYVLPTSELDRQVPTQKTIRLGPLLKDLHPRQCTYDELKAAIKAAAAVNRGRIGNAAAGDALTDT</sequence>
<evidence type="ECO:0000313" key="3">
    <source>
        <dbReference type="Proteomes" id="UP000036176"/>
    </source>
</evidence>
<dbReference type="Proteomes" id="UP000036176">
    <property type="component" value="Unassembled WGS sequence"/>
</dbReference>